<dbReference type="PANTHER" id="PTHR28152">
    <property type="entry name" value="HYDROXYACYL-THIOESTER DEHYDRATASE TYPE 2, MITOCHONDRIAL"/>
    <property type="match status" value="1"/>
</dbReference>
<dbReference type="GO" id="GO:0005739">
    <property type="term" value="C:mitochondrion"/>
    <property type="evidence" value="ECO:0007669"/>
    <property type="project" value="TreeGrafter"/>
</dbReference>
<dbReference type="InterPro" id="IPR029069">
    <property type="entry name" value="HotDog_dom_sf"/>
</dbReference>
<dbReference type="Gene3D" id="3.10.129.10">
    <property type="entry name" value="Hotdog Thioesterase"/>
    <property type="match status" value="1"/>
</dbReference>
<dbReference type="PANTHER" id="PTHR28152:SF1">
    <property type="entry name" value="HYDROXYACYL-THIOESTER DEHYDRATASE TYPE 2, MITOCHONDRIAL"/>
    <property type="match status" value="1"/>
</dbReference>
<sequence>LEKELPARLHTLLYDDLVPRPSHVLSATLAGFIPNSWLPRDYTSDTPDPTTVTPPTPIPSQSLRLPIAHHLAYFNPALPFPVLLPDGTDPSQSPGAPFVRRMWAGGRVYFGREGLKLDGSRAVCVEGIRDVRIAGPEGAEKVFVGIERRMTRVGDGEGDEEVRGRVWDALEGERGVEVVERRNIVFMRERSAEELEALKRGEAPVAKVLKATKTPTFTHTLTPTASLLFRYSALTFNAHAIHLDPHYCRTVEGHRGLLFHGPLSFTLLATMLQAQVAAHPRWRGIEWIEYRNLAPLYAEEEMRLCGTEVGEEGKFEVWVEGPNGGVAVRGTAKV</sequence>
<evidence type="ECO:0008006" key="3">
    <source>
        <dbReference type="Google" id="ProtNLM"/>
    </source>
</evidence>
<dbReference type="GO" id="GO:0019171">
    <property type="term" value="F:(3R)-hydroxyacyl-[acyl-carrier-protein] dehydratase activity"/>
    <property type="evidence" value="ECO:0007669"/>
    <property type="project" value="TreeGrafter"/>
</dbReference>
<feature type="non-terminal residue" evidence="1">
    <location>
        <position position="1"/>
    </location>
</feature>
<protein>
    <recommendedName>
        <fullName evidence="3">Thioesterase/thiol ester dehydrase-isomerase</fullName>
    </recommendedName>
</protein>
<proteinExistence type="predicted"/>
<gene>
    <name evidence="1" type="ORF">EJ06DRAFT_451924</name>
</gene>
<accession>A0A6G1I7B4</accession>
<evidence type="ECO:0000313" key="2">
    <source>
        <dbReference type="Proteomes" id="UP000799640"/>
    </source>
</evidence>
<dbReference type="AlphaFoldDB" id="A0A6G1I7B4"/>
<evidence type="ECO:0000313" key="1">
    <source>
        <dbReference type="EMBL" id="KAF2404180.1"/>
    </source>
</evidence>
<keyword evidence="2" id="KW-1185">Reference proteome</keyword>
<feature type="non-terminal residue" evidence="1">
    <location>
        <position position="334"/>
    </location>
</feature>
<name>A0A6G1I7B4_9PEZI</name>
<reference evidence="1" key="1">
    <citation type="journal article" date="2020" name="Stud. Mycol.">
        <title>101 Dothideomycetes genomes: a test case for predicting lifestyles and emergence of pathogens.</title>
        <authorList>
            <person name="Haridas S."/>
            <person name="Albert R."/>
            <person name="Binder M."/>
            <person name="Bloem J."/>
            <person name="Labutti K."/>
            <person name="Salamov A."/>
            <person name="Andreopoulos B."/>
            <person name="Baker S."/>
            <person name="Barry K."/>
            <person name="Bills G."/>
            <person name="Bluhm B."/>
            <person name="Cannon C."/>
            <person name="Castanera R."/>
            <person name="Culley D."/>
            <person name="Daum C."/>
            <person name="Ezra D."/>
            <person name="Gonzalez J."/>
            <person name="Henrissat B."/>
            <person name="Kuo A."/>
            <person name="Liang C."/>
            <person name="Lipzen A."/>
            <person name="Lutzoni F."/>
            <person name="Magnuson J."/>
            <person name="Mondo S."/>
            <person name="Nolan M."/>
            <person name="Ohm R."/>
            <person name="Pangilinan J."/>
            <person name="Park H.-J."/>
            <person name="Ramirez L."/>
            <person name="Alfaro M."/>
            <person name="Sun H."/>
            <person name="Tritt A."/>
            <person name="Yoshinaga Y."/>
            <person name="Zwiers L.-H."/>
            <person name="Turgeon B."/>
            <person name="Goodwin S."/>
            <person name="Spatafora J."/>
            <person name="Crous P."/>
            <person name="Grigoriev I."/>
        </authorList>
    </citation>
    <scope>NUCLEOTIDE SEQUENCE</scope>
    <source>
        <strain evidence="1">CBS 262.69</strain>
    </source>
</reference>
<dbReference type="InterPro" id="IPR052741">
    <property type="entry name" value="Mitochondrial_HTD2"/>
</dbReference>
<dbReference type="OrthoDB" id="3257538at2759"/>
<dbReference type="EMBL" id="ML996688">
    <property type="protein sequence ID" value="KAF2404180.1"/>
    <property type="molecule type" value="Genomic_DNA"/>
</dbReference>
<dbReference type="SUPFAM" id="SSF54637">
    <property type="entry name" value="Thioesterase/thiol ester dehydrase-isomerase"/>
    <property type="match status" value="1"/>
</dbReference>
<dbReference type="Proteomes" id="UP000799640">
    <property type="component" value="Unassembled WGS sequence"/>
</dbReference>
<organism evidence="1 2">
    <name type="scientific">Trichodelitschia bisporula</name>
    <dbReference type="NCBI Taxonomy" id="703511"/>
    <lineage>
        <taxon>Eukaryota</taxon>
        <taxon>Fungi</taxon>
        <taxon>Dikarya</taxon>
        <taxon>Ascomycota</taxon>
        <taxon>Pezizomycotina</taxon>
        <taxon>Dothideomycetes</taxon>
        <taxon>Dothideomycetes incertae sedis</taxon>
        <taxon>Phaeotrichales</taxon>
        <taxon>Phaeotrichaceae</taxon>
        <taxon>Trichodelitschia</taxon>
    </lineage>
</organism>